<dbReference type="RefSeq" id="WP_149267229.1">
    <property type="nucleotide sequence ID" value="NZ_VFJB01000009.1"/>
</dbReference>
<dbReference type="PANTHER" id="PTHR24422">
    <property type="entry name" value="CHEMOTAXIS PROTEIN METHYLTRANSFERASE"/>
    <property type="match status" value="1"/>
</dbReference>
<name>A0A5A8F2G5_9BACT</name>
<dbReference type="InterPro" id="IPR019734">
    <property type="entry name" value="TPR_rpt"/>
</dbReference>
<dbReference type="AlphaFoldDB" id="A0A5A8F2G5"/>
<dbReference type="EMBL" id="VFJB01000009">
    <property type="protein sequence ID" value="KAA0257085.1"/>
    <property type="molecule type" value="Genomic_DNA"/>
</dbReference>
<proteinExistence type="predicted"/>
<dbReference type="Gene3D" id="1.25.40.10">
    <property type="entry name" value="Tetratricopeptide repeat domain"/>
    <property type="match status" value="1"/>
</dbReference>
<feature type="domain" description="CheR-type methyltransferase" evidence="2">
    <location>
        <begin position="1"/>
        <end position="264"/>
    </location>
</feature>
<evidence type="ECO:0000313" key="3">
    <source>
        <dbReference type="EMBL" id="KAA0257085.1"/>
    </source>
</evidence>
<gene>
    <name evidence="3" type="ORF">FHQ18_10985</name>
</gene>
<feature type="repeat" description="TPR" evidence="1">
    <location>
        <begin position="347"/>
        <end position="380"/>
    </location>
</feature>
<dbReference type="PRINTS" id="PR00996">
    <property type="entry name" value="CHERMTFRASE"/>
</dbReference>
<reference evidence="3 4" key="1">
    <citation type="submission" date="2019-06" db="EMBL/GenBank/DDBJ databases">
        <title>Genomic insights into carbon and energy metabolism of Deferribacter autotrophicus revealed new metabolic traits in the phylum Deferribacteres.</title>
        <authorList>
            <person name="Slobodkin A.I."/>
            <person name="Slobodkina G.B."/>
            <person name="Allioux M."/>
            <person name="Alain K."/>
            <person name="Jebbar M."/>
            <person name="Shadrin V."/>
            <person name="Kublanov I.V."/>
            <person name="Toshchakov S.V."/>
            <person name="Bonch-Osmolovskaya E.A."/>
        </authorList>
    </citation>
    <scope>NUCLEOTIDE SEQUENCE [LARGE SCALE GENOMIC DNA]</scope>
    <source>
        <strain evidence="3 4">SL50</strain>
    </source>
</reference>
<dbReference type="Proteomes" id="UP000322876">
    <property type="component" value="Unassembled WGS sequence"/>
</dbReference>
<dbReference type="SUPFAM" id="SSF53335">
    <property type="entry name" value="S-adenosyl-L-methionine-dependent methyltransferases"/>
    <property type="match status" value="1"/>
</dbReference>
<dbReference type="InterPro" id="IPR029063">
    <property type="entry name" value="SAM-dependent_MTases_sf"/>
</dbReference>
<keyword evidence="4" id="KW-1185">Reference proteome</keyword>
<dbReference type="OrthoDB" id="9816309at2"/>
<dbReference type="InterPro" id="IPR000780">
    <property type="entry name" value="CheR_MeTrfase"/>
</dbReference>
<keyword evidence="1" id="KW-0802">TPR repeat</keyword>
<dbReference type="InterPro" id="IPR022642">
    <property type="entry name" value="CheR_C"/>
</dbReference>
<dbReference type="PROSITE" id="PS50005">
    <property type="entry name" value="TPR"/>
    <property type="match status" value="1"/>
</dbReference>
<evidence type="ECO:0000259" key="2">
    <source>
        <dbReference type="PROSITE" id="PS50123"/>
    </source>
</evidence>
<evidence type="ECO:0000313" key="4">
    <source>
        <dbReference type="Proteomes" id="UP000322876"/>
    </source>
</evidence>
<protein>
    <recommendedName>
        <fullName evidence="2">CheR-type methyltransferase domain-containing protein</fullName>
    </recommendedName>
</protein>
<dbReference type="PROSITE" id="PS50123">
    <property type="entry name" value="CHER"/>
    <property type="match status" value="1"/>
</dbReference>
<dbReference type="InterPro" id="IPR011990">
    <property type="entry name" value="TPR-like_helical_dom_sf"/>
</dbReference>
<evidence type="ECO:0000256" key="1">
    <source>
        <dbReference type="PROSITE-ProRule" id="PRU00339"/>
    </source>
</evidence>
<accession>A0A5A8F2G5</accession>
<comment type="caution">
    <text evidence="3">The sequence shown here is derived from an EMBL/GenBank/DDBJ whole genome shotgun (WGS) entry which is preliminary data.</text>
</comment>
<dbReference type="SMART" id="SM00138">
    <property type="entry name" value="MeTrc"/>
    <property type="match status" value="1"/>
</dbReference>
<dbReference type="SUPFAM" id="SSF81901">
    <property type="entry name" value="HCP-like"/>
    <property type="match status" value="1"/>
</dbReference>
<dbReference type="Pfam" id="PF01739">
    <property type="entry name" value="CheR"/>
    <property type="match status" value="1"/>
</dbReference>
<sequence length="438" mass="51420">MDRTLFNMLCKKIENVSGFRVYGFYESNLHTILNRIAEKRLSSIDDIIEESLKNTNLLEDIIESLVINETFFYRHENQFRAIEDVIIPEIAKNFNNIKIWSAGCSTGCEPYTIAIIIDKKYPHLKDRITIIGTDIDRDALAVAEKGEFSKWHIRNLDSNILNTYFDKKDNVYHIKENIKKMVTFKRHNILHDPFFPNCHLILCRNVLIYFSQKNIAHILKRFINDSLVDNGYLFLAPGEFTLLNQSGYTPLNIQDTFVYKKTGDITDITYKKPKPVINFKKVKKDINALLLSNRKDDALNYLHNISVESSHELKDSKLEELMIHIDSEDTYNLEKKLNEFKYSLKDDEYFFLAGMYYYLKQDYRNALDNFRKAAMLKDDYVYYFYQALSLKALGDLENARVFFTLALKFLNINSTFEPLANKEAIKKIILNHINFKLS</sequence>
<dbReference type="PANTHER" id="PTHR24422:SF10">
    <property type="entry name" value="CHEMOTAXIS PROTEIN METHYLTRANSFERASE 2"/>
    <property type="match status" value="1"/>
</dbReference>
<dbReference type="Gene3D" id="3.40.50.150">
    <property type="entry name" value="Vaccinia Virus protein VP39"/>
    <property type="match status" value="1"/>
</dbReference>
<dbReference type="InterPro" id="IPR050903">
    <property type="entry name" value="Bact_Chemotaxis_MeTrfase"/>
</dbReference>
<dbReference type="CDD" id="cd02440">
    <property type="entry name" value="AdoMet_MTases"/>
    <property type="match status" value="1"/>
</dbReference>
<organism evidence="3 4">
    <name type="scientific">Deferribacter autotrophicus</name>
    <dbReference type="NCBI Taxonomy" id="500465"/>
    <lineage>
        <taxon>Bacteria</taxon>
        <taxon>Pseudomonadati</taxon>
        <taxon>Deferribacterota</taxon>
        <taxon>Deferribacteres</taxon>
        <taxon>Deferribacterales</taxon>
        <taxon>Deferribacteraceae</taxon>
        <taxon>Deferribacter</taxon>
    </lineage>
</organism>
<dbReference type="GO" id="GO:0008757">
    <property type="term" value="F:S-adenosylmethionine-dependent methyltransferase activity"/>
    <property type="evidence" value="ECO:0007669"/>
    <property type="project" value="InterPro"/>
</dbReference>